<dbReference type="InterPro" id="IPR029753">
    <property type="entry name" value="D-isomer_DH_CS"/>
</dbReference>
<dbReference type="InterPro" id="IPR006140">
    <property type="entry name" value="D-isomer_DH_NAD-bd"/>
</dbReference>
<feature type="domain" description="D-isomer specific 2-hydroxyacid dehydrogenase catalytic" evidence="5">
    <location>
        <begin position="13"/>
        <end position="316"/>
    </location>
</feature>
<dbReference type="PANTHER" id="PTHR43761:SF1">
    <property type="entry name" value="D-ISOMER SPECIFIC 2-HYDROXYACID DEHYDROGENASE CATALYTIC DOMAIN-CONTAINING PROTEIN-RELATED"/>
    <property type="match status" value="1"/>
</dbReference>
<evidence type="ECO:0000256" key="1">
    <source>
        <dbReference type="ARBA" id="ARBA00005854"/>
    </source>
</evidence>
<dbReference type="InterPro" id="IPR036291">
    <property type="entry name" value="NAD(P)-bd_dom_sf"/>
</dbReference>
<dbReference type="PROSITE" id="PS00671">
    <property type="entry name" value="D_2_HYDROXYACID_DH_3"/>
    <property type="match status" value="1"/>
</dbReference>
<keyword evidence="8" id="KW-1185">Reference proteome</keyword>
<gene>
    <name evidence="7" type="ORF">SAMN06264868_10569</name>
</gene>
<dbReference type="InterPro" id="IPR050418">
    <property type="entry name" value="D-iso_2-hydroxyacid_DH_PdxB"/>
</dbReference>
<reference evidence="7" key="1">
    <citation type="submission" date="2017-05" db="EMBL/GenBank/DDBJ databases">
        <authorList>
            <person name="Varghese N."/>
            <person name="Submissions S."/>
        </authorList>
    </citation>
    <scope>NUCLEOTIDE SEQUENCE</scope>
    <source>
        <strain evidence="7">DSM 18763</strain>
    </source>
</reference>
<feature type="domain" description="D-isomer specific 2-hydroxyacid dehydrogenase NAD-binding" evidence="6">
    <location>
        <begin position="106"/>
        <end position="287"/>
    </location>
</feature>
<protein>
    <submittedName>
        <fullName evidence="7">Glycerate dehydrogenase</fullName>
    </submittedName>
</protein>
<evidence type="ECO:0000313" key="7">
    <source>
        <dbReference type="EMBL" id="SMP07861.1"/>
    </source>
</evidence>
<keyword evidence="3" id="KW-0520">NAD</keyword>
<dbReference type="InterPro" id="IPR006139">
    <property type="entry name" value="D-isomer_2_OHA_DH_cat_dom"/>
</dbReference>
<dbReference type="Proteomes" id="UP001157947">
    <property type="component" value="Unassembled WGS sequence"/>
</dbReference>
<evidence type="ECO:0000256" key="2">
    <source>
        <dbReference type="ARBA" id="ARBA00023002"/>
    </source>
</evidence>
<evidence type="ECO:0000259" key="6">
    <source>
        <dbReference type="Pfam" id="PF02826"/>
    </source>
</evidence>
<sequence length="318" mass="35637">MKIAILDAKTLGKDIDLSIFSDFGYVEIYDTTSKEERIERVKDKNIVITNKVIIDKEVIDNAPNLKLVAVAATGTNNVDIEYCKQKGIAVCNVAGYSTESVVQHTFAMLFYLLNNLRYYDDYVKSGKYAKSDIFTHLDRPFYELNGKIFGIIGLGTIGKRVAEVASCFGADVIYYSTSGKNINNIYPSVALDELLSKADIVSIHAPLNEKTKNLITYEKLKLMKKTAILLNLGRGSIVNEEDLARALDEDLIKGAGLDVLSVEPIQPDNPLLKIKNKDKLLITPHIAWTSIEARNRLVKEIYENIKAFLRGKERNRIV</sequence>
<dbReference type="AlphaFoldDB" id="A0AA45WKL6"/>
<dbReference type="PANTHER" id="PTHR43761">
    <property type="entry name" value="D-ISOMER SPECIFIC 2-HYDROXYACID DEHYDROGENASE FAMILY PROTEIN (AFU_ORTHOLOGUE AFUA_1G13630)"/>
    <property type="match status" value="1"/>
</dbReference>
<dbReference type="Pfam" id="PF00389">
    <property type="entry name" value="2-Hacid_dh"/>
    <property type="match status" value="1"/>
</dbReference>
<dbReference type="SUPFAM" id="SSF51735">
    <property type="entry name" value="NAD(P)-binding Rossmann-fold domains"/>
    <property type="match status" value="1"/>
</dbReference>
<comment type="caution">
    <text evidence="7">The sequence shown here is derived from an EMBL/GenBank/DDBJ whole genome shotgun (WGS) entry which is preliminary data.</text>
</comment>
<evidence type="ECO:0000313" key="8">
    <source>
        <dbReference type="Proteomes" id="UP001157947"/>
    </source>
</evidence>
<dbReference type="Gene3D" id="3.40.50.720">
    <property type="entry name" value="NAD(P)-binding Rossmann-like Domain"/>
    <property type="match status" value="2"/>
</dbReference>
<evidence type="ECO:0000259" key="5">
    <source>
        <dbReference type="Pfam" id="PF00389"/>
    </source>
</evidence>
<name>A0AA45WKL6_9AQUI</name>
<evidence type="ECO:0000256" key="4">
    <source>
        <dbReference type="RuleBase" id="RU003719"/>
    </source>
</evidence>
<dbReference type="GO" id="GO:0016616">
    <property type="term" value="F:oxidoreductase activity, acting on the CH-OH group of donors, NAD or NADP as acceptor"/>
    <property type="evidence" value="ECO:0007669"/>
    <property type="project" value="InterPro"/>
</dbReference>
<dbReference type="CDD" id="cd12162">
    <property type="entry name" value="2-Hacid_dh_4"/>
    <property type="match status" value="1"/>
</dbReference>
<dbReference type="RefSeq" id="WP_265133987.1">
    <property type="nucleotide sequence ID" value="NZ_FXTX01000005.1"/>
</dbReference>
<keyword evidence="2 4" id="KW-0560">Oxidoreductase</keyword>
<dbReference type="NCBIfam" id="NF006263">
    <property type="entry name" value="PRK08410.1"/>
    <property type="match status" value="1"/>
</dbReference>
<accession>A0AA45WKL6</accession>
<evidence type="ECO:0000256" key="3">
    <source>
        <dbReference type="ARBA" id="ARBA00023027"/>
    </source>
</evidence>
<proteinExistence type="inferred from homology"/>
<dbReference type="SUPFAM" id="SSF52283">
    <property type="entry name" value="Formate/glycerate dehydrogenase catalytic domain-like"/>
    <property type="match status" value="1"/>
</dbReference>
<comment type="similarity">
    <text evidence="1 4">Belongs to the D-isomer specific 2-hydroxyacid dehydrogenase family.</text>
</comment>
<dbReference type="EMBL" id="FXTX01000005">
    <property type="protein sequence ID" value="SMP07861.1"/>
    <property type="molecule type" value="Genomic_DNA"/>
</dbReference>
<organism evidence="7 8">
    <name type="scientific">Venenivibrio stagnispumantis</name>
    <dbReference type="NCBI Taxonomy" id="407998"/>
    <lineage>
        <taxon>Bacteria</taxon>
        <taxon>Pseudomonadati</taxon>
        <taxon>Aquificota</taxon>
        <taxon>Aquificia</taxon>
        <taxon>Aquificales</taxon>
        <taxon>Hydrogenothermaceae</taxon>
        <taxon>Venenivibrio</taxon>
    </lineage>
</organism>
<dbReference type="Pfam" id="PF02826">
    <property type="entry name" value="2-Hacid_dh_C"/>
    <property type="match status" value="1"/>
</dbReference>
<dbReference type="GO" id="GO:0051287">
    <property type="term" value="F:NAD binding"/>
    <property type="evidence" value="ECO:0007669"/>
    <property type="project" value="InterPro"/>
</dbReference>